<evidence type="ECO:0000256" key="5">
    <source>
        <dbReference type="SAM" id="Coils"/>
    </source>
</evidence>
<evidence type="ECO:0000256" key="3">
    <source>
        <dbReference type="ARBA" id="ARBA00022840"/>
    </source>
</evidence>
<evidence type="ECO:0000256" key="2">
    <source>
        <dbReference type="ARBA" id="ARBA00022741"/>
    </source>
</evidence>
<dbReference type="InterPro" id="IPR027417">
    <property type="entry name" value="P-loop_NTPase"/>
</dbReference>
<dbReference type="Pfam" id="PF07724">
    <property type="entry name" value="AAA_2"/>
    <property type="match status" value="1"/>
</dbReference>
<dbReference type="Pfam" id="PF00004">
    <property type="entry name" value="AAA"/>
    <property type="match status" value="1"/>
</dbReference>
<dbReference type="GO" id="GO:0009376">
    <property type="term" value="C:HslUV protease complex"/>
    <property type="evidence" value="ECO:0007669"/>
    <property type="project" value="InterPro"/>
</dbReference>
<dbReference type="GO" id="GO:0016887">
    <property type="term" value="F:ATP hydrolysis activity"/>
    <property type="evidence" value="ECO:0007669"/>
    <property type="project" value="InterPro"/>
</dbReference>
<proteinExistence type="inferred from homology"/>
<sequence>MFKLTPREIVEELDKYIIGQQEAKKAVAIALRNRYRRKLLPDELREEIYPKNIIMIGSTGVGKTEIARRLARLVKAPFIKVEASKFTEVGYVGRDVDSMVRDLVETSIRLVKQEKMATVEQKGQQMAEERIVDILLPFDGRKSKSPKNPFEFLLGSIQERDDVDDESERRRREIGQQREILRQKINRLELEDETIEIEVEEKNPSFMEIFSGSGVEEMGINLQDMLGNLMPRNKKKRKVSIAEARRILTYEESQRLLDMDDIYREGIKRAEEDGIVFLDEIDKIASKESNYGPDVSRGGVQRDILPIVEGSTVITKYGPTRTDHVLFIAAGAF</sequence>
<accession>A0A354YXQ5</accession>
<evidence type="ECO:0000256" key="1">
    <source>
        <dbReference type="ARBA" id="ARBA00009771"/>
    </source>
</evidence>
<name>A0A354YXQ5_9FIRM</name>
<evidence type="ECO:0000313" key="7">
    <source>
        <dbReference type="EMBL" id="HBK53496.1"/>
    </source>
</evidence>
<dbReference type="InterPro" id="IPR003593">
    <property type="entry name" value="AAA+_ATPase"/>
</dbReference>
<dbReference type="SUPFAM" id="SSF52540">
    <property type="entry name" value="P-loop containing nucleoside triphosphate hydrolases"/>
    <property type="match status" value="1"/>
</dbReference>
<keyword evidence="5" id="KW-0175">Coiled coil</keyword>
<reference evidence="7 8" key="1">
    <citation type="journal article" date="2018" name="Nat. Biotechnol.">
        <title>A standardized bacterial taxonomy based on genome phylogeny substantially revises the tree of life.</title>
        <authorList>
            <person name="Parks D.H."/>
            <person name="Chuvochina M."/>
            <person name="Waite D.W."/>
            <person name="Rinke C."/>
            <person name="Skarshewski A."/>
            <person name="Chaumeil P.A."/>
            <person name="Hugenholtz P."/>
        </authorList>
    </citation>
    <scope>NUCLEOTIDE SEQUENCE [LARGE SCALE GENOMIC DNA]</scope>
    <source>
        <strain evidence="7">UBA10948</strain>
    </source>
</reference>
<dbReference type="AlphaFoldDB" id="A0A354YXQ5"/>
<dbReference type="InterPro" id="IPR050052">
    <property type="entry name" value="ATP-dep_Clp_protease_ClpX"/>
</dbReference>
<comment type="caution">
    <text evidence="7">The sequence shown here is derived from an EMBL/GenBank/DDBJ whole genome shotgun (WGS) entry which is preliminary data.</text>
</comment>
<keyword evidence="3" id="KW-0067">ATP-binding</keyword>
<dbReference type="SMART" id="SM00382">
    <property type="entry name" value="AAA"/>
    <property type="match status" value="1"/>
</dbReference>
<keyword evidence="4" id="KW-0143">Chaperone</keyword>
<feature type="non-terminal residue" evidence="7">
    <location>
        <position position="333"/>
    </location>
</feature>
<dbReference type="PANTHER" id="PTHR48102">
    <property type="entry name" value="ATP-DEPENDENT CLP PROTEASE ATP-BINDING SUBUNIT CLPX-LIKE, MITOCHONDRIAL-RELATED"/>
    <property type="match status" value="1"/>
</dbReference>
<dbReference type="InterPro" id="IPR003959">
    <property type="entry name" value="ATPase_AAA_core"/>
</dbReference>
<feature type="coiled-coil region" evidence="5">
    <location>
        <begin position="171"/>
        <end position="198"/>
    </location>
</feature>
<gene>
    <name evidence="7" type="ORF">DDZ44_06145</name>
</gene>
<dbReference type="PANTHER" id="PTHR48102:SF3">
    <property type="entry name" value="ATP-DEPENDENT PROTEASE ATPASE SUBUNIT HSLU"/>
    <property type="match status" value="1"/>
</dbReference>
<evidence type="ECO:0000313" key="8">
    <source>
        <dbReference type="Proteomes" id="UP000263273"/>
    </source>
</evidence>
<evidence type="ECO:0000259" key="6">
    <source>
        <dbReference type="SMART" id="SM00382"/>
    </source>
</evidence>
<dbReference type="GO" id="GO:0005524">
    <property type="term" value="F:ATP binding"/>
    <property type="evidence" value="ECO:0007669"/>
    <property type="project" value="UniProtKB-KW"/>
</dbReference>
<feature type="domain" description="AAA+ ATPase" evidence="6">
    <location>
        <begin position="49"/>
        <end position="332"/>
    </location>
</feature>
<dbReference type="Gene3D" id="3.40.50.300">
    <property type="entry name" value="P-loop containing nucleotide triphosphate hydrolases"/>
    <property type="match status" value="2"/>
</dbReference>
<dbReference type="GO" id="GO:0051603">
    <property type="term" value="P:proteolysis involved in protein catabolic process"/>
    <property type="evidence" value="ECO:0007669"/>
    <property type="project" value="TreeGrafter"/>
</dbReference>
<protein>
    <submittedName>
        <fullName evidence="7">HslU--HslV peptidase ATPase subunit</fullName>
    </submittedName>
</protein>
<comment type="similarity">
    <text evidence="1">Belongs to the ClpX chaperone family. HslU subfamily.</text>
</comment>
<keyword evidence="2" id="KW-0547">Nucleotide-binding</keyword>
<dbReference type="GO" id="GO:0008233">
    <property type="term" value="F:peptidase activity"/>
    <property type="evidence" value="ECO:0007669"/>
    <property type="project" value="InterPro"/>
</dbReference>
<dbReference type="Proteomes" id="UP000263273">
    <property type="component" value="Unassembled WGS sequence"/>
</dbReference>
<organism evidence="7 8">
    <name type="scientific">Syntrophomonas wolfei</name>
    <dbReference type="NCBI Taxonomy" id="863"/>
    <lineage>
        <taxon>Bacteria</taxon>
        <taxon>Bacillati</taxon>
        <taxon>Bacillota</taxon>
        <taxon>Clostridia</taxon>
        <taxon>Eubacteriales</taxon>
        <taxon>Syntrophomonadaceae</taxon>
        <taxon>Syntrophomonas</taxon>
    </lineage>
</organism>
<dbReference type="STRING" id="378794.GCA_001570625_01342"/>
<dbReference type="FunFam" id="3.40.50.300:FF:000220">
    <property type="entry name" value="ATP-dependent protease ATPase subunit HslU"/>
    <property type="match status" value="1"/>
</dbReference>
<dbReference type="EMBL" id="DNZF01000137">
    <property type="protein sequence ID" value="HBK53496.1"/>
    <property type="molecule type" value="Genomic_DNA"/>
</dbReference>
<evidence type="ECO:0000256" key="4">
    <source>
        <dbReference type="ARBA" id="ARBA00023186"/>
    </source>
</evidence>
<dbReference type="InterPro" id="IPR004491">
    <property type="entry name" value="HslU"/>
</dbReference>
<dbReference type="NCBIfam" id="TIGR00390">
    <property type="entry name" value="hslU"/>
    <property type="match status" value="1"/>
</dbReference>
<dbReference type="NCBIfam" id="NF003544">
    <property type="entry name" value="PRK05201.1"/>
    <property type="match status" value="1"/>
</dbReference>